<dbReference type="Gene3D" id="1.10.10.2120">
    <property type="match status" value="1"/>
</dbReference>
<dbReference type="RefSeq" id="XP_016591914.1">
    <property type="nucleotide sequence ID" value="XM_016733096.1"/>
</dbReference>
<keyword evidence="2" id="KW-0808">Transferase</keyword>
<dbReference type="GeneID" id="27668373"/>
<keyword evidence="2" id="KW-0012">Acyltransferase</keyword>
<dbReference type="GO" id="GO:0016746">
    <property type="term" value="F:acyltransferase activity"/>
    <property type="evidence" value="ECO:0007669"/>
    <property type="project" value="UniProtKB-KW"/>
</dbReference>
<evidence type="ECO:0000313" key="3">
    <source>
        <dbReference type="Proteomes" id="UP000033710"/>
    </source>
</evidence>
<comment type="caution">
    <text evidence="2">The sequence shown here is derived from an EMBL/GenBank/DDBJ whole genome shotgun (WGS) entry which is preliminary data.</text>
</comment>
<protein>
    <submittedName>
        <fullName evidence="2">Isopenicillin-N N-acyltransferase</fullName>
    </submittedName>
</protein>
<name>A0A0F2MHR5_SPOSC</name>
<dbReference type="Gene3D" id="3.60.60.10">
    <property type="entry name" value="Penicillin V Acylase, Chain A"/>
    <property type="match status" value="1"/>
</dbReference>
<reference evidence="2 3" key="2">
    <citation type="journal article" date="2015" name="Eukaryot. Cell">
        <title>Asexual propagation of a virulent clone complex in a human and feline outbreak of sporotrichosis.</title>
        <authorList>
            <person name="Teixeira Mde M."/>
            <person name="Rodrigues A.M."/>
            <person name="Tsui C.K."/>
            <person name="de Almeida L.G."/>
            <person name="Van Diepeningen A.D."/>
            <person name="van den Ende B.G."/>
            <person name="Fernandes G.F."/>
            <person name="Kano R."/>
            <person name="Hamelin R.C."/>
            <person name="Lopes-Bezerra L.M."/>
            <person name="Vasconcelos A.T."/>
            <person name="de Hoog S."/>
            <person name="de Camargo Z.P."/>
            <person name="Felipe M.S."/>
        </authorList>
    </citation>
    <scope>NUCLEOTIDE SEQUENCE [LARGE SCALE GENOMIC DNA]</scope>
    <source>
        <strain evidence="2 3">1099-18</strain>
    </source>
</reference>
<reference evidence="2 3" key="1">
    <citation type="journal article" date="2014" name="BMC Genomics">
        <title>Comparative genomics of the major fungal agents of human and animal Sporotrichosis: Sporothrix schenckii and Sporothrix brasiliensis.</title>
        <authorList>
            <person name="Teixeira M.M."/>
            <person name="de Almeida L.G."/>
            <person name="Kubitschek-Barreira P."/>
            <person name="Alves F.L."/>
            <person name="Kioshima E.S."/>
            <person name="Abadio A.K."/>
            <person name="Fernandes L."/>
            <person name="Derengowski L.S."/>
            <person name="Ferreira K.S."/>
            <person name="Souza R.C."/>
            <person name="Ruiz J.C."/>
            <person name="de Andrade N.C."/>
            <person name="Paes H.C."/>
            <person name="Nicola A.M."/>
            <person name="Albuquerque P."/>
            <person name="Gerber A.L."/>
            <person name="Martins V.P."/>
            <person name="Peconick L.D."/>
            <person name="Neto A.V."/>
            <person name="Chaucanez C.B."/>
            <person name="Silva P.A."/>
            <person name="Cunha O.L."/>
            <person name="de Oliveira F.F."/>
            <person name="dos Santos T.C."/>
            <person name="Barros A.L."/>
            <person name="Soares M.A."/>
            <person name="de Oliveira L.M."/>
            <person name="Marini M.M."/>
            <person name="Villalobos-Duno H."/>
            <person name="Cunha M.M."/>
            <person name="de Hoog S."/>
            <person name="da Silveira J.F."/>
            <person name="Henrissat B."/>
            <person name="Nino-Vega G.A."/>
            <person name="Cisalpino P.S."/>
            <person name="Mora-Montes H.M."/>
            <person name="Almeida S.R."/>
            <person name="Stajich J.E."/>
            <person name="Lopes-Bezerra L.M."/>
            <person name="Vasconcelos A.T."/>
            <person name="Felipe M.S."/>
        </authorList>
    </citation>
    <scope>NUCLEOTIDE SEQUENCE [LARGE SCALE GENOMIC DNA]</scope>
    <source>
        <strain evidence="2 3">1099-18</strain>
    </source>
</reference>
<dbReference type="InterPro" id="IPR047794">
    <property type="entry name" value="C45_proenzyme-like"/>
</dbReference>
<dbReference type="KEGG" id="ssck:SPSK_06390"/>
<organism evidence="2 3">
    <name type="scientific">Sporothrix schenckii 1099-18</name>
    <dbReference type="NCBI Taxonomy" id="1397361"/>
    <lineage>
        <taxon>Eukaryota</taxon>
        <taxon>Fungi</taxon>
        <taxon>Dikarya</taxon>
        <taxon>Ascomycota</taxon>
        <taxon>Pezizomycotina</taxon>
        <taxon>Sordariomycetes</taxon>
        <taxon>Sordariomycetidae</taxon>
        <taxon>Ophiostomatales</taxon>
        <taxon>Ophiostomataceae</taxon>
        <taxon>Sporothrix</taxon>
    </lineage>
</organism>
<dbReference type="PANTHER" id="PTHR34180">
    <property type="entry name" value="PEPTIDASE C45"/>
    <property type="match status" value="1"/>
</dbReference>
<dbReference type="NCBIfam" id="NF040521">
    <property type="entry name" value="C45_proenzyme"/>
    <property type="match status" value="1"/>
</dbReference>
<dbReference type="OrthoDB" id="189997at2759"/>
<evidence type="ECO:0000259" key="1">
    <source>
        <dbReference type="Pfam" id="PF03417"/>
    </source>
</evidence>
<dbReference type="InterPro" id="IPR005079">
    <property type="entry name" value="Peptidase_C45_hydrolase"/>
</dbReference>
<proteinExistence type="predicted"/>
<feature type="domain" description="Peptidase C45 hydrolase" evidence="1">
    <location>
        <begin position="124"/>
        <end position="373"/>
    </location>
</feature>
<dbReference type="VEuPathDB" id="FungiDB:SPSK_06390"/>
<dbReference type="Pfam" id="PF03417">
    <property type="entry name" value="AAT"/>
    <property type="match status" value="1"/>
</dbReference>
<evidence type="ECO:0000313" key="2">
    <source>
        <dbReference type="EMBL" id="KJR89238.1"/>
    </source>
</evidence>
<accession>A0A0F2MHR5</accession>
<dbReference type="PANTHER" id="PTHR34180:SF1">
    <property type="entry name" value="BETA-ALANYL-DOPAMINE_CARCININE HYDROLASE"/>
    <property type="match status" value="1"/>
</dbReference>
<dbReference type="Proteomes" id="UP000033710">
    <property type="component" value="Unassembled WGS sequence"/>
</dbReference>
<dbReference type="InterPro" id="IPR047801">
    <property type="entry name" value="Peptidase_C45"/>
</dbReference>
<dbReference type="EMBL" id="AXCR01000001">
    <property type="protein sequence ID" value="KJR89238.1"/>
    <property type="molecule type" value="Genomic_DNA"/>
</dbReference>
<sequence>MSQPRLVKTVRCTGTPYQIGLAHGRAVAAQVHKNVATYTAFFDETVGLTWAEARARAVDQFAGRLGRCYPAILEEMQGIADGAGGGLTRDDVLTLNVRSEIALTNYTDGCTSLAQEVVGADGRQVFLAQNWDWLEELHEGMVSFDIAPETAPGNGVERFVFLGEAGIVGKIGMNSAGFGFCMNAIRSGAQGTTDRHLPVHVLARRLLQYATSLDAALAILETEFGAASCINLMLADRSGQLADVECSPYGHARIDPDPTKLADHGNARSRFVAHTNHLYGTAAQGRPARLVDHPADNSFARLARMQALTRADAAAGVPVSFASLHARLSDLEGAPYAICRSRPPGAVGMERMVTLCTILMELTTGQGRVSIGRPCEPDIPVIEWQL</sequence>
<gene>
    <name evidence="2" type="ORF">SPSK_06390</name>
</gene>
<dbReference type="AlphaFoldDB" id="A0A0F2MHR5"/>